<dbReference type="CDD" id="cd09731">
    <property type="entry name" value="Cse2_I-E"/>
    <property type="match status" value="1"/>
</dbReference>
<sequence length="694" mass="79012">MNYDLLEQECWIPAQDLQGEIRHYSILGVLKAAPQLRQIVHDRPLAVSAISRLLLAILYRSYRYLSGKNWHKALEKGEFDACVFDYIKSDSCQGKFDLFSAQYPFFQTAEFQKDKGVTTSVKKLVPDYSTGSNKLLWSHLADNEKFSISAGEAAVQLLVCQYFSLGGGVSGSSNLFKKHPNFTNAPLVGGAVVMVEGENLFQTLMLNLKMPKDKALLDDTDVPVWEQADSKQEAPKARAMRGLTDYLTWRSRHVRLIPQEDGSVSEMHFSQGLPTPEEMPREPYFAYRLNKDDKMLPVRLSFARSCWRETANLLRLAEFTKGKIATKDLRPAGIQLLATLDNRVLSGLTLNCQLIGLDNNKANPLSWFNERLPLPVNLVQKDAALGINHSELLVNGLKNAEGMFYQLENAIRVFARHLLPDGARMQEVNARVSAINPDRFYWPRLNEGFEQFMWALSTNTDDANAKWRLLCIDTAMKAFESATVSWRYSGAKVKKGLGLASQQLERALYGREWQLNQYWSQDTLTLVAKLEQWANPEHPNREILAALKKSLDQQKSTHLAVMPYLAHLLSDDLKRAETQAFVAGLFASHNTLYFSEKHQSFGKAWQICDGSERPGMSFRFECLLEAKGEQLKQTLRQMVQILKSKDIAIDYRTLMEDLYHWDSDDKRIQLKWARDYWAKPIQSDESTNSADATN</sequence>
<dbReference type="Gene3D" id="1.10.520.40">
    <property type="entry name" value="CRISPR-associated protein Cse2"/>
    <property type="match status" value="1"/>
</dbReference>
<reference evidence="2" key="2">
    <citation type="submission" date="2019-06" db="EMBL/GenBank/DDBJ databases">
        <title>Co-occurence of chitin degradation, pigmentation and bioactivity in marine Pseudoalteromonas.</title>
        <authorList>
            <person name="Sonnenschein E.C."/>
            <person name="Bech P.K."/>
        </authorList>
    </citation>
    <scope>NUCLEOTIDE SEQUENCE [LARGE SCALE GENOMIC DNA]</scope>
    <source>
        <strain evidence="2">S2676</strain>
    </source>
</reference>
<dbReference type="InterPro" id="IPR013381">
    <property type="entry name" value="CRISPR-assoc_prot_Cse1"/>
</dbReference>
<dbReference type="EMBL" id="PNCI01000010">
    <property type="protein sequence ID" value="TMP30798.1"/>
    <property type="molecule type" value="Genomic_DNA"/>
</dbReference>
<dbReference type="InterPro" id="IPR038287">
    <property type="entry name" value="Cse2_sf"/>
</dbReference>
<reference evidence="1 2" key="1">
    <citation type="submission" date="2018-01" db="EMBL/GenBank/DDBJ databases">
        <authorList>
            <person name="Paulsen S."/>
            <person name="Gram L.K."/>
        </authorList>
    </citation>
    <scope>NUCLEOTIDE SEQUENCE [LARGE SCALE GENOMIC DNA]</scope>
    <source>
        <strain evidence="1 2">S2676</strain>
    </source>
</reference>
<dbReference type="InterPro" id="IPR013382">
    <property type="entry name" value="CRISPR-assoc_prot_Cse2"/>
</dbReference>
<dbReference type="Pfam" id="PF09485">
    <property type="entry name" value="CRISPR_Cse2"/>
    <property type="match status" value="1"/>
</dbReference>
<evidence type="ECO:0000313" key="1">
    <source>
        <dbReference type="EMBL" id="TMP30798.1"/>
    </source>
</evidence>
<organism evidence="1 2">
    <name type="scientific">Pseudoalteromonas rubra</name>
    <dbReference type="NCBI Taxonomy" id="43658"/>
    <lineage>
        <taxon>Bacteria</taxon>
        <taxon>Pseudomonadati</taxon>
        <taxon>Pseudomonadota</taxon>
        <taxon>Gammaproteobacteria</taxon>
        <taxon>Alteromonadales</taxon>
        <taxon>Pseudoalteromonadaceae</taxon>
        <taxon>Pseudoalteromonas</taxon>
    </lineage>
</organism>
<accession>A0A5S3WPV1</accession>
<protein>
    <submittedName>
        <fullName evidence="1">Type I-E CRISPR-associated protein Cse1/CasA</fullName>
    </submittedName>
</protein>
<dbReference type="AlphaFoldDB" id="A0A5S3WPV1"/>
<dbReference type="OrthoDB" id="3187690at2"/>
<dbReference type="Proteomes" id="UP000310249">
    <property type="component" value="Unassembled WGS sequence"/>
</dbReference>
<name>A0A5S3WPV1_9GAMM</name>
<dbReference type="Gene3D" id="1.10.132.100">
    <property type="match status" value="1"/>
</dbReference>
<comment type="caution">
    <text evidence="1">The sequence shown here is derived from an EMBL/GenBank/DDBJ whole genome shotgun (WGS) entry which is preliminary data.</text>
</comment>
<dbReference type="Pfam" id="PF09481">
    <property type="entry name" value="CRISPR_Cse1"/>
    <property type="match status" value="1"/>
</dbReference>
<evidence type="ECO:0000313" key="2">
    <source>
        <dbReference type="Proteomes" id="UP000310249"/>
    </source>
</evidence>
<dbReference type="NCBIfam" id="TIGR02548">
    <property type="entry name" value="casB_cse2"/>
    <property type="match status" value="1"/>
</dbReference>
<gene>
    <name evidence="1" type="ORF">CWB99_05545</name>
</gene>
<proteinExistence type="predicted"/>
<dbReference type="NCBIfam" id="TIGR02547">
    <property type="entry name" value="casA_cse1"/>
    <property type="match status" value="1"/>
</dbReference>
<dbReference type="RefSeq" id="WP_138550957.1">
    <property type="nucleotide sequence ID" value="NZ_PNCH01000016.1"/>
</dbReference>